<evidence type="ECO:0008006" key="4">
    <source>
        <dbReference type="Google" id="ProtNLM"/>
    </source>
</evidence>
<evidence type="ECO:0000256" key="1">
    <source>
        <dbReference type="SAM" id="Phobius"/>
    </source>
</evidence>
<reference evidence="3" key="1">
    <citation type="submission" date="2023-07" db="EMBL/GenBank/DDBJ databases">
        <title>30 novel species of actinomycetes from the DSMZ collection.</title>
        <authorList>
            <person name="Nouioui I."/>
        </authorList>
    </citation>
    <scope>NUCLEOTIDE SEQUENCE [LARGE SCALE GENOMIC DNA]</scope>
    <source>
        <strain evidence="3">DSM 41981</strain>
    </source>
</reference>
<dbReference type="EMBL" id="JAVRES010000029">
    <property type="protein sequence ID" value="MDT0439600.1"/>
    <property type="molecule type" value="Genomic_DNA"/>
</dbReference>
<feature type="transmembrane region" description="Helical" evidence="1">
    <location>
        <begin position="167"/>
        <end position="184"/>
    </location>
</feature>
<feature type="transmembrane region" description="Helical" evidence="1">
    <location>
        <begin position="105"/>
        <end position="130"/>
    </location>
</feature>
<feature type="transmembrane region" description="Helical" evidence="1">
    <location>
        <begin position="12"/>
        <end position="30"/>
    </location>
</feature>
<feature type="transmembrane region" description="Helical" evidence="1">
    <location>
        <begin position="42"/>
        <end position="59"/>
    </location>
</feature>
<feature type="transmembrane region" description="Helical" evidence="1">
    <location>
        <begin position="79"/>
        <end position="98"/>
    </location>
</feature>
<dbReference type="RefSeq" id="WP_311638831.1">
    <property type="nucleotide sequence ID" value="NZ_JAVRES010000029.1"/>
</dbReference>
<evidence type="ECO:0000313" key="2">
    <source>
        <dbReference type="EMBL" id="MDT0439600.1"/>
    </source>
</evidence>
<protein>
    <recommendedName>
        <fullName evidence="4">ABC transporter permease</fullName>
    </recommendedName>
</protein>
<dbReference type="Proteomes" id="UP001183535">
    <property type="component" value="Unassembled WGS sequence"/>
</dbReference>
<gene>
    <name evidence="2" type="ORF">RM877_33575</name>
</gene>
<accession>A0ABD5EY62</accession>
<dbReference type="AlphaFoldDB" id="A0ABD5EY62"/>
<keyword evidence="1" id="KW-0812">Transmembrane</keyword>
<keyword evidence="3" id="KW-1185">Reference proteome</keyword>
<keyword evidence="1" id="KW-0472">Membrane</keyword>
<organism evidence="2 3">
    <name type="scientific">Streptomyces doudnae</name>
    <dbReference type="NCBI Taxonomy" id="3075536"/>
    <lineage>
        <taxon>Bacteria</taxon>
        <taxon>Bacillati</taxon>
        <taxon>Actinomycetota</taxon>
        <taxon>Actinomycetes</taxon>
        <taxon>Kitasatosporales</taxon>
        <taxon>Streptomycetaceae</taxon>
        <taxon>Streptomyces</taxon>
    </lineage>
</organism>
<proteinExistence type="predicted"/>
<evidence type="ECO:0000313" key="3">
    <source>
        <dbReference type="Proteomes" id="UP001183535"/>
    </source>
</evidence>
<name>A0ABD5EY62_9ACTN</name>
<sequence>MTNGLLLYGRSRGVPAAAGVLLVTAALLGVFGPRAGAADPRLLALAAAAGVTAASAGLAGQDPDLDRTAALSWPPRRAAHVLLLAAAVTVVLAVARVAERPEAALLLRASAGLTGLAALGAALCGAVYAWTPPIGWLAVSLIVPQRPDDVLWTAVGWPLAATDSAPAAWTAGLLLAVGTGVYAVRGPLR</sequence>
<keyword evidence="1" id="KW-1133">Transmembrane helix</keyword>
<comment type="caution">
    <text evidence="2">The sequence shown here is derived from an EMBL/GenBank/DDBJ whole genome shotgun (WGS) entry which is preliminary data.</text>
</comment>